<comment type="caution">
    <text evidence="2">The sequence shown here is derived from an EMBL/GenBank/DDBJ whole genome shotgun (WGS) entry which is preliminary data.</text>
</comment>
<dbReference type="OrthoDB" id="3364608at2759"/>
<feature type="region of interest" description="Disordered" evidence="1">
    <location>
        <begin position="1"/>
        <end position="121"/>
    </location>
</feature>
<dbReference type="VEuPathDB" id="FungiDB:TREMEDRAFT_73290"/>
<dbReference type="EMBL" id="SDIL01000056">
    <property type="protein sequence ID" value="RXK37993.1"/>
    <property type="molecule type" value="Genomic_DNA"/>
</dbReference>
<protein>
    <submittedName>
        <fullName evidence="2">Uncharacterized protein</fullName>
    </submittedName>
</protein>
<feature type="compositionally biased region" description="Basic residues" evidence="1">
    <location>
        <begin position="433"/>
        <end position="443"/>
    </location>
</feature>
<dbReference type="Proteomes" id="UP000289152">
    <property type="component" value="Unassembled WGS sequence"/>
</dbReference>
<feature type="compositionally biased region" description="Polar residues" evidence="1">
    <location>
        <begin position="60"/>
        <end position="79"/>
    </location>
</feature>
<keyword evidence="3" id="KW-1185">Reference proteome</keyword>
<evidence type="ECO:0000313" key="2">
    <source>
        <dbReference type="EMBL" id="RXK37993.1"/>
    </source>
</evidence>
<proteinExistence type="predicted"/>
<gene>
    <name evidence="2" type="ORF">M231_04779</name>
</gene>
<dbReference type="AlphaFoldDB" id="A0A4Q1BJT4"/>
<feature type="compositionally biased region" description="Basic and acidic residues" evidence="1">
    <location>
        <begin position="384"/>
        <end position="394"/>
    </location>
</feature>
<feature type="compositionally biased region" description="Polar residues" evidence="1">
    <location>
        <begin position="1"/>
        <end position="10"/>
    </location>
</feature>
<organism evidence="2 3">
    <name type="scientific">Tremella mesenterica</name>
    <name type="common">Jelly fungus</name>
    <dbReference type="NCBI Taxonomy" id="5217"/>
    <lineage>
        <taxon>Eukaryota</taxon>
        <taxon>Fungi</taxon>
        <taxon>Dikarya</taxon>
        <taxon>Basidiomycota</taxon>
        <taxon>Agaricomycotina</taxon>
        <taxon>Tremellomycetes</taxon>
        <taxon>Tremellales</taxon>
        <taxon>Tremellaceae</taxon>
        <taxon>Tremella</taxon>
    </lineage>
</organism>
<feature type="region of interest" description="Disordered" evidence="1">
    <location>
        <begin position="199"/>
        <end position="308"/>
    </location>
</feature>
<reference evidence="2 3" key="1">
    <citation type="submission" date="2016-06" db="EMBL/GenBank/DDBJ databases">
        <title>Evolution of pathogenesis and genome organization in the Tremellales.</title>
        <authorList>
            <person name="Cuomo C."/>
            <person name="Litvintseva A."/>
            <person name="Heitman J."/>
            <person name="Chen Y."/>
            <person name="Sun S."/>
            <person name="Springer D."/>
            <person name="Dromer F."/>
            <person name="Young S."/>
            <person name="Zeng Q."/>
            <person name="Chapman S."/>
            <person name="Gujja S."/>
            <person name="Saif S."/>
            <person name="Birren B."/>
        </authorList>
    </citation>
    <scope>NUCLEOTIDE SEQUENCE [LARGE SCALE GENOMIC DNA]</scope>
    <source>
        <strain evidence="2 3">ATCC 28783</strain>
    </source>
</reference>
<sequence length="443" mass="49384">MHSPTKQSGWPGQMEPPSTVERRRKGRNADVIIPLPTPPRSRQAIHPPTPDTVRHVRTSLKPSTKDQTSSMLPTPQTLPRQGRKQRSQEDSHPAEEEESDAPSPTGHTTFFLSSSSTTNQDHVIRRRPGLTFNQQMGLINPQSHSSSSNAFGARIGPGVGMGGSRAVGHGKIDQIISSESPDVEENPFLSSNPIRPRVTFGLASPGPVTSHVPRSDLNEEDTEMRSPSSSPLRQKRKSHTFSLGASALLSPPPTQKTIRVKPFVSSREEIERRRREEERKRMMDEDENPFLAKPGEIIQPRRSITDETSPTVTYVFRGTKKVFANPFFSSDSRYPPAELDSDHPEYDPHPCPAPKLLWPSKSNQTDPPSSPPSEIMRTPVAPRRGRDVQVRNHEEAEEESEEEEELPVKRGMLFASGAGTKRSLGVEHEQEKGHKRSRGLKRL</sequence>
<feature type="compositionally biased region" description="Low complexity" evidence="1">
    <location>
        <begin position="101"/>
        <end position="118"/>
    </location>
</feature>
<dbReference type="STRING" id="5217.A0A4Q1BJT4"/>
<name>A0A4Q1BJT4_TREME</name>
<accession>A0A4Q1BJT4</accession>
<dbReference type="InParanoid" id="A0A4Q1BJT4"/>
<evidence type="ECO:0000256" key="1">
    <source>
        <dbReference type="SAM" id="MobiDB-lite"/>
    </source>
</evidence>
<feature type="compositionally biased region" description="Acidic residues" evidence="1">
    <location>
        <begin position="395"/>
        <end position="405"/>
    </location>
</feature>
<feature type="compositionally biased region" description="Basic and acidic residues" evidence="1">
    <location>
        <begin position="266"/>
        <end position="283"/>
    </location>
</feature>
<evidence type="ECO:0000313" key="3">
    <source>
        <dbReference type="Proteomes" id="UP000289152"/>
    </source>
</evidence>
<feature type="region of interest" description="Disordered" evidence="1">
    <location>
        <begin position="326"/>
        <end position="443"/>
    </location>
</feature>